<feature type="transmembrane region" description="Helical" evidence="8">
    <location>
        <begin position="190"/>
        <end position="213"/>
    </location>
</feature>
<keyword evidence="11" id="KW-1185">Reference proteome</keyword>
<evidence type="ECO:0000256" key="6">
    <source>
        <dbReference type="ARBA" id="ARBA00022989"/>
    </source>
</evidence>
<evidence type="ECO:0000256" key="8">
    <source>
        <dbReference type="SAM" id="Phobius"/>
    </source>
</evidence>
<evidence type="ECO:0000256" key="5">
    <source>
        <dbReference type="ARBA" id="ARBA00022692"/>
    </source>
</evidence>
<dbReference type="Pfam" id="PF12698">
    <property type="entry name" value="ABC2_membrane_3"/>
    <property type="match status" value="1"/>
</dbReference>
<organism evidence="10 11">
    <name type="scientific">Inquilinus ginsengisoli</name>
    <dbReference type="NCBI Taxonomy" id="363840"/>
    <lineage>
        <taxon>Bacteria</taxon>
        <taxon>Pseudomonadati</taxon>
        <taxon>Pseudomonadota</taxon>
        <taxon>Alphaproteobacteria</taxon>
        <taxon>Rhodospirillales</taxon>
        <taxon>Rhodospirillaceae</taxon>
        <taxon>Inquilinus</taxon>
    </lineage>
</organism>
<dbReference type="PANTHER" id="PTHR30294">
    <property type="entry name" value="MEMBRANE COMPONENT OF ABC TRANSPORTER YHHJ-RELATED"/>
    <property type="match status" value="1"/>
</dbReference>
<feature type="transmembrane region" description="Helical" evidence="8">
    <location>
        <begin position="327"/>
        <end position="351"/>
    </location>
</feature>
<dbReference type="Proteomes" id="UP001262410">
    <property type="component" value="Unassembled WGS sequence"/>
</dbReference>
<dbReference type="Gene3D" id="3.40.1710.10">
    <property type="entry name" value="abc type-2 transporter like domain"/>
    <property type="match status" value="1"/>
</dbReference>
<keyword evidence="6 8" id="KW-1133">Transmembrane helix</keyword>
<feature type="transmembrane region" description="Helical" evidence="8">
    <location>
        <begin position="270"/>
        <end position="293"/>
    </location>
</feature>
<evidence type="ECO:0000256" key="1">
    <source>
        <dbReference type="ARBA" id="ARBA00004651"/>
    </source>
</evidence>
<protein>
    <submittedName>
        <fullName evidence="10">ABC-2 type transport system permease protein</fullName>
    </submittedName>
</protein>
<dbReference type="RefSeq" id="WP_309793521.1">
    <property type="nucleotide sequence ID" value="NZ_JAVDPW010000003.1"/>
</dbReference>
<reference evidence="10 11" key="1">
    <citation type="submission" date="2023-07" db="EMBL/GenBank/DDBJ databases">
        <title>Sorghum-associated microbial communities from plants grown in Nebraska, USA.</title>
        <authorList>
            <person name="Schachtman D."/>
        </authorList>
    </citation>
    <scope>NUCLEOTIDE SEQUENCE [LARGE SCALE GENOMIC DNA]</scope>
    <source>
        <strain evidence="10 11">584</strain>
    </source>
</reference>
<comment type="caution">
    <text evidence="10">The sequence shown here is derived from an EMBL/GenBank/DDBJ whole genome shotgun (WGS) entry which is preliminary data.</text>
</comment>
<feature type="transmembrane region" description="Helical" evidence="8">
    <location>
        <begin position="299"/>
        <end position="320"/>
    </location>
</feature>
<proteinExistence type="inferred from homology"/>
<evidence type="ECO:0000256" key="2">
    <source>
        <dbReference type="ARBA" id="ARBA00007783"/>
    </source>
</evidence>
<accession>A0ABU1JP34</accession>
<feature type="transmembrane region" description="Helical" evidence="8">
    <location>
        <begin position="37"/>
        <end position="55"/>
    </location>
</feature>
<evidence type="ECO:0000259" key="9">
    <source>
        <dbReference type="PROSITE" id="PS51012"/>
    </source>
</evidence>
<gene>
    <name evidence="10" type="ORF">E9232_001820</name>
</gene>
<dbReference type="InterPro" id="IPR013525">
    <property type="entry name" value="ABC2_TM"/>
</dbReference>
<feature type="transmembrane region" description="Helical" evidence="8">
    <location>
        <begin position="239"/>
        <end position="263"/>
    </location>
</feature>
<dbReference type="PROSITE" id="PS51012">
    <property type="entry name" value="ABC_TM2"/>
    <property type="match status" value="1"/>
</dbReference>
<dbReference type="PANTHER" id="PTHR30294:SF29">
    <property type="entry name" value="MULTIDRUG ABC TRANSPORTER PERMEASE YBHS-RELATED"/>
    <property type="match status" value="1"/>
</dbReference>
<comment type="subcellular location">
    <subcellularLocation>
        <location evidence="1">Cell membrane</location>
        <topology evidence="1">Multi-pass membrane protein</topology>
    </subcellularLocation>
</comment>
<keyword evidence="5 8" id="KW-0812">Transmembrane</keyword>
<evidence type="ECO:0000256" key="4">
    <source>
        <dbReference type="ARBA" id="ARBA00022475"/>
    </source>
</evidence>
<keyword evidence="7 8" id="KW-0472">Membrane</keyword>
<feature type="domain" description="ABC transmembrane type-2" evidence="9">
    <location>
        <begin position="147"/>
        <end position="383"/>
    </location>
</feature>
<dbReference type="EMBL" id="JAVDPW010000003">
    <property type="protein sequence ID" value="MDR6289305.1"/>
    <property type="molecule type" value="Genomic_DNA"/>
</dbReference>
<feature type="transmembrane region" description="Helical" evidence="8">
    <location>
        <begin position="357"/>
        <end position="377"/>
    </location>
</feature>
<evidence type="ECO:0000313" key="10">
    <source>
        <dbReference type="EMBL" id="MDR6289305.1"/>
    </source>
</evidence>
<dbReference type="InterPro" id="IPR047817">
    <property type="entry name" value="ABC2_TM_bact-type"/>
</dbReference>
<comment type="similarity">
    <text evidence="2">Belongs to the ABC-2 integral membrane protein family.</text>
</comment>
<evidence type="ECO:0000313" key="11">
    <source>
        <dbReference type="Proteomes" id="UP001262410"/>
    </source>
</evidence>
<evidence type="ECO:0000256" key="7">
    <source>
        <dbReference type="ARBA" id="ARBA00023136"/>
    </source>
</evidence>
<sequence>MTAAVQAAATARADRLRRFAALMRKEGMQILRDPSSLLIAVVLPVLLLFLFGYALSLDADHTKVGVAVESSSPAARDLAASFQASRYFDARIGTDRRQFAEDLVTNRIKGIIVIPETFTAAAAQPGGAPQIQILVDGTDPNTANFVLAYAQGVLGSWQAMEAAGSGGGGLPAIDVQQRVWFNQELVSRNVLVPGAIAIVMTMIGTLLTALVVAREWERGTMEAMMATPVTALELLAGKILPYFLLGLASLTLCVVVTVFLFGVPFRGSVFALYLVSSAFLCPALGLGLVISAATKNQFLASQLALVAGFLPSFLLSGFLFEINSMPVVIQWITVIIPARYYIPALQSVFLAGDIWPLYLRSIAVLLFEGAVLFTLAARLSRKRLV</sequence>
<keyword evidence="4" id="KW-1003">Cell membrane</keyword>
<name>A0ABU1JP34_9PROT</name>
<keyword evidence="3" id="KW-0813">Transport</keyword>
<dbReference type="InterPro" id="IPR051449">
    <property type="entry name" value="ABC-2_transporter_component"/>
</dbReference>
<evidence type="ECO:0000256" key="3">
    <source>
        <dbReference type="ARBA" id="ARBA00022448"/>
    </source>
</evidence>